<dbReference type="PANTHER" id="PTHR42852:SF6">
    <property type="entry name" value="THIOL:DISULFIDE INTERCHANGE PROTEIN DSBE"/>
    <property type="match status" value="1"/>
</dbReference>
<comment type="subcellular location">
    <subcellularLocation>
        <location evidence="1">Cell envelope</location>
    </subcellularLocation>
</comment>
<dbReference type="GO" id="GO:0016491">
    <property type="term" value="F:oxidoreductase activity"/>
    <property type="evidence" value="ECO:0007669"/>
    <property type="project" value="InterPro"/>
</dbReference>
<dbReference type="SUPFAM" id="SSF52833">
    <property type="entry name" value="Thioredoxin-like"/>
    <property type="match status" value="2"/>
</dbReference>
<proteinExistence type="predicted"/>
<evidence type="ECO:0000256" key="5">
    <source>
        <dbReference type="SAM" id="SignalP"/>
    </source>
</evidence>
<dbReference type="InterPro" id="IPR000866">
    <property type="entry name" value="AhpC/TSA"/>
</dbReference>
<dbReference type="PROSITE" id="PS00194">
    <property type="entry name" value="THIOREDOXIN_1"/>
    <property type="match status" value="1"/>
</dbReference>
<keyword evidence="8" id="KW-1185">Reference proteome</keyword>
<evidence type="ECO:0000256" key="1">
    <source>
        <dbReference type="ARBA" id="ARBA00004196"/>
    </source>
</evidence>
<feature type="chain" id="PRO_5035195841" description="Thioredoxin domain-containing protein" evidence="5">
    <location>
        <begin position="20"/>
        <end position="751"/>
    </location>
</feature>
<dbReference type="GO" id="GO:0030313">
    <property type="term" value="C:cell envelope"/>
    <property type="evidence" value="ECO:0007669"/>
    <property type="project" value="UniProtKB-SubCell"/>
</dbReference>
<keyword evidence="3" id="KW-1015">Disulfide bond</keyword>
<feature type="domain" description="Thioredoxin" evidence="6">
    <location>
        <begin position="245"/>
        <end position="399"/>
    </location>
</feature>
<dbReference type="Pfam" id="PF14289">
    <property type="entry name" value="DUF4369"/>
    <property type="match status" value="1"/>
</dbReference>
<dbReference type="InterPro" id="IPR013766">
    <property type="entry name" value="Thioredoxin_domain"/>
</dbReference>
<dbReference type="GO" id="GO:0017004">
    <property type="term" value="P:cytochrome complex assembly"/>
    <property type="evidence" value="ECO:0007669"/>
    <property type="project" value="UniProtKB-KW"/>
</dbReference>
<keyword evidence="2" id="KW-0201">Cytochrome c-type biogenesis</keyword>
<sequence length="751" mass="83480">MLRYSLLLFNLLAALTIRAQQSFTLTGKISGHPDGMIRIGYEAAGGKRVSDSSRISNGSFSFHGMLDGPTNAYIYENPRASMDDPNVTDFFVEPGDMTITLKQGAFREAVITGSTTETEYQLLKAAQEPIREEEKPLIKRYDAANAAYRKAVKAKADDRTLDTLKYRAAAIHDAFDPFNDRMAQMDYQFFAAHPQSYVTAYMLQYHTSSLPLDSLQLFYDRLGSVLQQSSPGRHIAEEIAMLKAGSPGSMAADFSKKDLHGQQVTLSAYRGKYVLLDFWASWCVPCRKSMPHVKELYDQYKDKGLAVIAIADDDNNPDAWKKAIAKDGTDSWPNILRGLDWELRRKGEKNPEDLDDKFGIHSLPTKILIDPNGMIIGRYTKGTDEEAAALDAQLAKAFADNTVTIDGSLQGLTAGTWVYCFLNANRDRKDSVRSFGGGFKMMVTVPEGEADQYILQIGPKLQAGAISLVYLDKGTVTVKGPGPLLKDAVVTGGEAVSDYNAFGEYLKNSSQLAGSDSVYKKFRDLYAKKDTLGYTALEPELQRIDSIKTELTKAWILQHPSSRVASMILTFNLGRLDLDKKVAIYDQLTPEAKNNASGKRLEYSIRVNNLTGIGKKALDFTQTDTAGRPVSLRDFHGRYVLLDFWASWCMPCRAENPNVVAAFRKYKDKNFTVLSVSLDRPGAKDAWLDAIHHDGLDWTHVSDLQFWNNAVAKLYDIESIPSNLLLDPNGVIVSKNLHGEELEKKLGEVLP</sequence>
<gene>
    <name evidence="7" type="ORF">GCM10011511_21310</name>
</gene>
<dbReference type="InterPro" id="IPR025380">
    <property type="entry name" value="DUF4369"/>
</dbReference>
<dbReference type="PROSITE" id="PS51352">
    <property type="entry name" value="THIOREDOXIN_2"/>
    <property type="match status" value="2"/>
</dbReference>
<dbReference type="GO" id="GO:0016209">
    <property type="term" value="F:antioxidant activity"/>
    <property type="evidence" value="ECO:0007669"/>
    <property type="project" value="InterPro"/>
</dbReference>
<reference evidence="7" key="1">
    <citation type="journal article" date="2014" name="Int. J. Syst. Evol. Microbiol.">
        <title>Complete genome sequence of Corynebacterium casei LMG S-19264T (=DSM 44701T), isolated from a smear-ripened cheese.</title>
        <authorList>
            <consortium name="US DOE Joint Genome Institute (JGI-PGF)"/>
            <person name="Walter F."/>
            <person name="Albersmeier A."/>
            <person name="Kalinowski J."/>
            <person name="Ruckert C."/>
        </authorList>
    </citation>
    <scope>NUCLEOTIDE SEQUENCE</scope>
    <source>
        <strain evidence="7">CGMCC 1.15448</strain>
    </source>
</reference>
<name>A0A8J2UCZ9_9BACT</name>
<organism evidence="7 8">
    <name type="scientific">Puia dinghuensis</name>
    <dbReference type="NCBI Taxonomy" id="1792502"/>
    <lineage>
        <taxon>Bacteria</taxon>
        <taxon>Pseudomonadati</taxon>
        <taxon>Bacteroidota</taxon>
        <taxon>Chitinophagia</taxon>
        <taxon>Chitinophagales</taxon>
        <taxon>Chitinophagaceae</taxon>
        <taxon>Puia</taxon>
    </lineage>
</organism>
<protein>
    <recommendedName>
        <fullName evidence="6">Thioredoxin domain-containing protein</fullName>
    </recommendedName>
</protein>
<comment type="caution">
    <text evidence="7">The sequence shown here is derived from an EMBL/GenBank/DDBJ whole genome shotgun (WGS) entry which is preliminary data.</text>
</comment>
<evidence type="ECO:0000313" key="7">
    <source>
        <dbReference type="EMBL" id="GGA97707.1"/>
    </source>
</evidence>
<dbReference type="InterPro" id="IPR050553">
    <property type="entry name" value="Thioredoxin_ResA/DsbE_sf"/>
</dbReference>
<dbReference type="PANTHER" id="PTHR42852">
    <property type="entry name" value="THIOL:DISULFIDE INTERCHANGE PROTEIN DSBE"/>
    <property type="match status" value="1"/>
</dbReference>
<dbReference type="Pfam" id="PF00578">
    <property type="entry name" value="AhpC-TSA"/>
    <property type="match status" value="2"/>
</dbReference>
<evidence type="ECO:0000313" key="8">
    <source>
        <dbReference type="Proteomes" id="UP000607559"/>
    </source>
</evidence>
<dbReference type="RefSeq" id="WP_188931316.1">
    <property type="nucleotide sequence ID" value="NZ_BMJC01000002.1"/>
</dbReference>
<feature type="domain" description="Thioredoxin" evidence="6">
    <location>
        <begin position="611"/>
        <end position="751"/>
    </location>
</feature>
<accession>A0A8J2UCZ9</accession>
<dbReference type="EMBL" id="BMJC01000002">
    <property type="protein sequence ID" value="GGA97707.1"/>
    <property type="molecule type" value="Genomic_DNA"/>
</dbReference>
<evidence type="ECO:0000259" key="6">
    <source>
        <dbReference type="PROSITE" id="PS51352"/>
    </source>
</evidence>
<evidence type="ECO:0000256" key="4">
    <source>
        <dbReference type="ARBA" id="ARBA00023284"/>
    </source>
</evidence>
<reference evidence="7" key="2">
    <citation type="submission" date="2020-09" db="EMBL/GenBank/DDBJ databases">
        <authorList>
            <person name="Sun Q."/>
            <person name="Zhou Y."/>
        </authorList>
    </citation>
    <scope>NUCLEOTIDE SEQUENCE</scope>
    <source>
        <strain evidence="7">CGMCC 1.15448</strain>
    </source>
</reference>
<dbReference type="InterPro" id="IPR036249">
    <property type="entry name" value="Thioredoxin-like_sf"/>
</dbReference>
<evidence type="ECO:0000256" key="3">
    <source>
        <dbReference type="ARBA" id="ARBA00023157"/>
    </source>
</evidence>
<dbReference type="AlphaFoldDB" id="A0A8J2UCZ9"/>
<evidence type="ECO:0000256" key="2">
    <source>
        <dbReference type="ARBA" id="ARBA00022748"/>
    </source>
</evidence>
<feature type="signal peptide" evidence="5">
    <location>
        <begin position="1"/>
        <end position="19"/>
    </location>
</feature>
<keyword evidence="4" id="KW-0676">Redox-active center</keyword>
<dbReference type="InterPro" id="IPR017937">
    <property type="entry name" value="Thioredoxin_CS"/>
</dbReference>
<dbReference type="Gene3D" id="3.40.30.10">
    <property type="entry name" value="Glutaredoxin"/>
    <property type="match status" value="2"/>
</dbReference>
<keyword evidence="5" id="KW-0732">Signal</keyword>
<dbReference type="CDD" id="cd02966">
    <property type="entry name" value="TlpA_like_family"/>
    <property type="match status" value="2"/>
</dbReference>
<dbReference type="Proteomes" id="UP000607559">
    <property type="component" value="Unassembled WGS sequence"/>
</dbReference>